<evidence type="ECO:0000313" key="7">
    <source>
        <dbReference type="Proteomes" id="UP001058602"/>
    </source>
</evidence>
<dbReference type="Gene3D" id="3.40.190.10">
    <property type="entry name" value="Periplasmic binding protein-like II"/>
    <property type="match status" value="3"/>
</dbReference>
<proteinExistence type="inferred from homology"/>
<dbReference type="PANTHER" id="PTHR30024:SF47">
    <property type="entry name" value="TAURINE-BINDING PERIPLASMIC PROTEIN"/>
    <property type="match status" value="1"/>
</dbReference>
<keyword evidence="4" id="KW-1133">Transmembrane helix</keyword>
<comment type="subcellular location">
    <subcellularLocation>
        <location evidence="1">Periplasm</location>
    </subcellularLocation>
</comment>
<dbReference type="RefSeq" id="WP_257086633.1">
    <property type="nucleotide sequence ID" value="NZ_CP102097.1"/>
</dbReference>
<dbReference type="PANTHER" id="PTHR30024">
    <property type="entry name" value="ALIPHATIC SULFONATES-BINDING PROTEIN-RELATED"/>
    <property type="match status" value="1"/>
</dbReference>
<evidence type="ECO:0000256" key="4">
    <source>
        <dbReference type="SAM" id="Phobius"/>
    </source>
</evidence>
<evidence type="ECO:0000256" key="2">
    <source>
        <dbReference type="ARBA" id="ARBA00010742"/>
    </source>
</evidence>
<feature type="domain" description="SsuA/THI5-like" evidence="5">
    <location>
        <begin position="49"/>
        <end position="259"/>
    </location>
</feature>
<accession>A0ABY5LQ83</accession>
<name>A0ABY5LQ83_9VIBR</name>
<dbReference type="InterPro" id="IPR015168">
    <property type="entry name" value="SsuA/THI5"/>
</dbReference>
<feature type="transmembrane region" description="Helical" evidence="4">
    <location>
        <begin position="7"/>
        <end position="28"/>
    </location>
</feature>
<sequence>MSPKKRALMYLGLFSIVVGVIFFYTSLYEVEEKESNTKVVIAVSQTPLSAPFFVAKRLGYFQDEGLDVILIPCDGGVACTEMMLNSEVDYATASESVLMFQSFKHHDLSLLVSFAESYNDLKLLTLEPLNIRSVKDLEGKKIGVIKGSASEFYFDSVLISNNLKSLNLEKVYLEPSDLVPALLSYRVDAISSWEPMGYKADVLSATKVLNLGNSSIYQLSFNLLALKNHLEQATDDEPVRVLKALDSAVDWINSNPDVAMKSVATSLNLSVDQVAWSWKDLQFRVSLGNALFSNIQLQARWATERGLVENDPPDFREVFYPNPFRQLVASRD</sequence>
<dbReference type="EMBL" id="CP102097">
    <property type="protein sequence ID" value="UUM32932.1"/>
    <property type="molecule type" value="Genomic_DNA"/>
</dbReference>
<keyword evidence="4" id="KW-0472">Membrane</keyword>
<evidence type="ECO:0000256" key="1">
    <source>
        <dbReference type="ARBA" id="ARBA00004418"/>
    </source>
</evidence>
<evidence type="ECO:0000313" key="6">
    <source>
        <dbReference type="EMBL" id="UUM32932.1"/>
    </source>
</evidence>
<reference evidence="6" key="1">
    <citation type="submission" date="2022-07" db="EMBL/GenBank/DDBJ databases">
        <title>Complete genome of Vibrio japonicus strain JCM 31412T and phylogenomic assessment of the Nereis clade of the genus Vibrio.</title>
        <authorList>
            <person name="Shlafstein M.D."/>
            <person name="Emsley S.A."/>
            <person name="Ushijima B."/>
            <person name="Videau P."/>
            <person name="Saw J.H."/>
        </authorList>
    </citation>
    <scope>NUCLEOTIDE SEQUENCE</scope>
    <source>
        <strain evidence="6">JCM 31412</strain>
    </source>
</reference>
<protein>
    <submittedName>
        <fullName evidence="6">ABC transporter substrate-binding protein</fullName>
    </submittedName>
</protein>
<comment type="similarity">
    <text evidence="2">Belongs to the bacterial solute-binding protein SsuA/TauA family.</text>
</comment>
<keyword evidence="7" id="KW-1185">Reference proteome</keyword>
<keyword evidence="4" id="KW-0812">Transmembrane</keyword>
<evidence type="ECO:0000259" key="5">
    <source>
        <dbReference type="Pfam" id="PF09084"/>
    </source>
</evidence>
<organism evidence="6 7">
    <name type="scientific">Vibrio japonicus</name>
    <dbReference type="NCBI Taxonomy" id="1824638"/>
    <lineage>
        <taxon>Bacteria</taxon>
        <taxon>Pseudomonadati</taxon>
        <taxon>Pseudomonadota</taxon>
        <taxon>Gammaproteobacteria</taxon>
        <taxon>Vibrionales</taxon>
        <taxon>Vibrionaceae</taxon>
        <taxon>Vibrio</taxon>
    </lineage>
</organism>
<keyword evidence="3" id="KW-0732">Signal</keyword>
<gene>
    <name evidence="6" type="ORF">NP165_15360</name>
</gene>
<dbReference type="SUPFAM" id="SSF53850">
    <property type="entry name" value="Periplasmic binding protein-like II"/>
    <property type="match status" value="1"/>
</dbReference>
<dbReference type="Proteomes" id="UP001058602">
    <property type="component" value="Chromosome 2"/>
</dbReference>
<evidence type="ECO:0000256" key="3">
    <source>
        <dbReference type="ARBA" id="ARBA00022729"/>
    </source>
</evidence>
<dbReference type="Pfam" id="PF09084">
    <property type="entry name" value="NMT1"/>
    <property type="match status" value="1"/>
</dbReference>